<dbReference type="InterPro" id="IPR036010">
    <property type="entry name" value="2Fe-2S_ferredoxin-like_sf"/>
</dbReference>
<sequence length="100" mass="10481">MKPLLRRVSAPASPPLRLSWNGQPLQAREGDTVLTAVLLAQQQLRVTLGAGAPRAGFCLMGACQDCWVQTAAGARLRACTTLAEDGMVLVSALPGELPCP</sequence>
<organism evidence="2 3">
    <name type="scientific">Achromobacter anxifer</name>
    <dbReference type="NCBI Taxonomy" id="1287737"/>
    <lineage>
        <taxon>Bacteria</taxon>
        <taxon>Pseudomonadati</taxon>
        <taxon>Pseudomonadota</taxon>
        <taxon>Betaproteobacteria</taxon>
        <taxon>Burkholderiales</taxon>
        <taxon>Alcaligenaceae</taxon>
        <taxon>Achromobacter</taxon>
    </lineage>
</organism>
<evidence type="ECO:0000313" key="2">
    <source>
        <dbReference type="EMBL" id="CAB3923781.1"/>
    </source>
</evidence>
<keyword evidence="1" id="KW-0560">Oxidoreductase</keyword>
<name>A0A6S7EZI3_9BURK</name>
<dbReference type="RefSeq" id="WP_175210559.1">
    <property type="nucleotide sequence ID" value="NZ_CADILG010000066.1"/>
</dbReference>
<dbReference type="Gene3D" id="3.10.20.440">
    <property type="entry name" value="2Fe-2S iron-sulphur cluster binding domain, sarcosine oxidase, alpha subunit, N-terminal domain"/>
    <property type="match status" value="1"/>
</dbReference>
<keyword evidence="3" id="KW-1185">Reference proteome</keyword>
<proteinExistence type="predicted"/>
<dbReference type="AlphaFoldDB" id="A0A6S7EZI3"/>
<dbReference type="Pfam" id="PF13510">
    <property type="entry name" value="Fer2_4"/>
    <property type="match status" value="1"/>
</dbReference>
<gene>
    <name evidence="2" type="ORF">LMG26858_05559</name>
</gene>
<reference evidence="2 3" key="1">
    <citation type="submission" date="2020-04" db="EMBL/GenBank/DDBJ databases">
        <authorList>
            <person name="De Canck E."/>
        </authorList>
    </citation>
    <scope>NUCLEOTIDE SEQUENCE [LARGE SCALE GENOMIC DNA]</scope>
    <source>
        <strain evidence="2 3">LMG 26858</strain>
    </source>
</reference>
<dbReference type="GO" id="GO:0051536">
    <property type="term" value="F:iron-sulfur cluster binding"/>
    <property type="evidence" value="ECO:0007669"/>
    <property type="project" value="InterPro"/>
</dbReference>
<dbReference type="EMBL" id="CADILG010000066">
    <property type="protein sequence ID" value="CAB3923781.1"/>
    <property type="molecule type" value="Genomic_DNA"/>
</dbReference>
<dbReference type="InterPro" id="IPR042204">
    <property type="entry name" value="2Fe-2S-bd_N"/>
</dbReference>
<accession>A0A6S7EZI3</accession>
<protein>
    <recommendedName>
        <fullName evidence="4">2Fe-2S ferredoxin-type domain-containing protein</fullName>
    </recommendedName>
</protein>
<dbReference type="GO" id="GO:0016491">
    <property type="term" value="F:oxidoreductase activity"/>
    <property type="evidence" value="ECO:0007669"/>
    <property type="project" value="UniProtKB-KW"/>
</dbReference>
<dbReference type="Proteomes" id="UP000494117">
    <property type="component" value="Unassembled WGS sequence"/>
</dbReference>
<evidence type="ECO:0008006" key="4">
    <source>
        <dbReference type="Google" id="ProtNLM"/>
    </source>
</evidence>
<dbReference type="SUPFAM" id="SSF54292">
    <property type="entry name" value="2Fe-2S ferredoxin-like"/>
    <property type="match status" value="1"/>
</dbReference>
<evidence type="ECO:0000256" key="1">
    <source>
        <dbReference type="ARBA" id="ARBA00023002"/>
    </source>
</evidence>
<evidence type="ECO:0000313" key="3">
    <source>
        <dbReference type="Proteomes" id="UP000494117"/>
    </source>
</evidence>